<dbReference type="GO" id="GO:0009073">
    <property type="term" value="P:aromatic amino acid family biosynthetic process"/>
    <property type="evidence" value="ECO:0007669"/>
    <property type="project" value="UniProtKB-UniRule"/>
</dbReference>
<reference evidence="4" key="1">
    <citation type="submission" date="2009-12" db="EMBL/GenBank/DDBJ databases">
        <title>Complete sequence of Treponema primitia strain ZAS-2.</title>
        <authorList>
            <person name="Tetu S.G."/>
            <person name="Matson E."/>
            <person name="Ren Q."/>
            <person name="Seshadri R."/>
            <person name="Elbourne L."/>
            <person name="Hassan K.A."/>
            <person name="Durkin A."/>
            <person name="Radune D."/>
            <person name="Mohamoud Y."/>
            <person name="Shay R."/>
            <person name="Jin S."/>
            <person name="Zhang X."/>
            <person name="Lucey K."/>
            <person name="Ballor N.R."/>
            <person name="Ottesen E."/>
            <person name="Rosenthal R."/>
            <person name="Allen A."/>
            <person name="Leadbetter J.R."/>
            <person name="Paulsen I.T."/>
        </authorList>
    </citation>
    <scope>NUCLEOTIDE SEQUENCE [LARGE SCALE GENOMIC DNA]</scope>
    <source>
        <strain evidence="4">ATCC BAA-887 / DSM 12427 / ZAS-2</strain>
    </source>
</reference>
<dbReference type="RefSeq" id="WP_015707788.1">
    <property type="nucleotide sequence ID" value="NC_015578.1"/>
</dbReference>
<dbReference type="HOGENOM" id="CLU_133236_1_0_12"/>
<dbReference type="KEGG" id="tpi:TREPR_2418"/>
<evidence type="ECO:0000313" key="4">
    <source>
        <dbReference type="Proteomes" id="UP000009223"/>
    </source>
</evidence>
<comment type="catalytic activity">
    <reaction evidence="2">
        <text>chorismate = prephenate</text>
        <dbReference type="Rhea" id="RHEA:13897"/>
        <dbReference type="ChEBI" id="CHEBI:29748"/>
        <dbReference type="ChEBI" id="CHEBI:29934"/>
        <dbReference type="EC" id="5.4.99.5"/>
    </reaction>
</comment>
<evidence type="ECO:0000313" key="3">
    <source>
        <dbReference type="EMBL" id="AEF86277.1"/>
    </source>
</evidence>
<dbReference type="eggNOG" id="COG4401">
    <property type="taxonomic scope" value="Bacteria"/>
</dbReference>
<keyword evidence="2" id="KW-0057">Aromatic amino acid biosynthesis</keyword>
<dbReference type="PANTHER" id="PTHR21164">
    <property type="entry name" value="CHORISMATE MUTASE"/>
    <property type="match status" value="1"/>
</dbReference>
<dbReference type="AlphaFoldDB" id="F5YHG3"/>
<proteinExistence type="predicted"/>
<gene>
    <name evidence="3" type="primary">aroH</name>
    <name evidence="3" type="ordered locus">TREPR_2418</name>
</gene>
<protein>
    <recommendedName>
        <fullName evidence="1 2">chorismate mutase</fullName>
        <ecNumber evidence="1 2">5.4.99.5</ecNumber>
    </recommendedName>
</protein>
<evidence type="ECO:0000256" key="2">
    <source>
        <dbReference type="PROSITE-ProRule" id="PRU00514"/>
    </source>
</evidence>
<dbReference type="STRING" id="545694.TREPR_2418"/>
<reference evidence="3 4" key="2">
    <citation type="journal article" date="2011" name="ISME J.">
        <title>RNA-seq reveals cooperative metabolic interactions between two termite-gut spirochete species in co-culture.</title>
        <authorList>
            <person name="Rosenthal A.Z."/>
            <person name="Matson E.G."/>
            <person name="Eldar A."/>
            <person name="Leadbetter J.R."/>
        </authorList>
    </citation>
    <scope>NUCLEOTIDE SEQUENCE [LARGE SCALE GENOMIC DNA]</scope>
    <source>
        <strain evidence="4">ATCC BAA-887 / DSM 12427 / ZAS-2</strain>
    </source>
</reference>
<accession>F5YHG3</accession>
<dbReference type="PANTHER" id="PTHR21164:SF0">
    <property type="entry name" value="CHORISMATE MUTASE AROH"/>
    <property type="match status" value="1"/>
</dbReference>
<dbReference type="GO" id="GO:0046417">
    <property type="term" value="P:chorismate metabolic process"/>
    <property type="evidence" value="ECO:0007669"/>
    <property type="project" value="TreeGrafter"/>
</dbReference>
<dbReference type="InterPro" id="IPR008243">
    <property type="entry name" value="Chorismate_mutase_AroH"/>
</dbReference>
<keyword evidence="2 3" id="KW-0413">Isomerase</keyword>
<name>F5YHG3_TREPZ</name>
<dbReference type="Pfam" id="PF07736">
    <property type="entry name" value="CM_1"/>
    <property type="match status" value="1"/>
</dbReference>
<dbReference type="EMBL" id="CP001843">
    <property type="protein sequence ID" value="AEF86277.1"/>
    <property type="molecule type" value="Genomic_DNA"/>
</dbReference>
<dbReference type="NCBIfam" id="TIGR01796">
    <property type="entry name" value="CM_mono_aroH"/>
    <property type="match status" value="1"/>
</dbReference>
<dbReference type="Proteomes" id="UP000009223">
    <property type="component" value="Chromosome"/>
</dbReference>
<dbReference type="Gene3D" id="3.30.1330.40">
    <property type="entry name" value="RutC-like"/>
    <property type="match status" value="1"/>
</dbReference>
<sequence>MSREKRLFALRGATQCVNQGDDIVAQVGALYEGLLSENKLQEQDIVSIIFSVTPDLDAKNPAAALRQGGRAGDLALFALQEAAALNSLERTIRVMIHCYLDEGSTPRHVYRNGAEALRPDRIK</sequence>
<evidence type="ECO:0000256" key="1">
    <source>
        <dbReference type="NCBIfam" id="TIGR01796"/>
    </source>
</evidence>
<dbReference type="OrthoDB" id="9802232at2"/>
<dbReference type="PROSITE" id="PS51167">
    <property type="entry name" value="CHORISMATE_MUT_1"/>
    <property type="match status" value="1"/>
</dbReference>
<dbReference type="GO" id="GO:0008652">
    <property type="term" value="P:amino acid biosynthetic process"/>
    <property type="evidence" value="ECO:0007669"/>
    <property type="project" value="UniProtKB-UniRule"/>
</dbReference>
<dbReference type="EC" id="5.4.99.5" evidence="1 2"/>
<keyword evidence="2" id="KW-0028">Amino-acid biosynthesis</keyword>
<dbReference type="GO" id="GO:0004106">
    <property type="term" value="F:chorismate mutase activity"/>
    <property type="evidence" value="ECO:0007669"/>
    <property type="project" value="UniProtKB-UniRule"/>
</dbReference>
<organism evidence="3 4">
    <name type="scientific">Treponema primitia (strain ATCC BAA-887 / DSM 12427 / ZAS-2)</name>
    <dbReference type="NCBI Taxonomy" id="545694"/>
    <lineage>
        <taxon>Bacteria</taxon>
        <taxon>Pseudomonadati</taxon>
        <taxon>Spirochaetota</taxon>
        <taxon>Spirochaetia</taxon>
        <taxon>Spirochaetales</taxon>
        <taxon>Treponemataceae</taxon>
        <taxon>Treponema</taxon>
    </lineage>
</organism>
<keyword evidence="4" id="KW-1185">Reference proteome</keyword>
<dbReference type="SUPFAM" id="SSF55298">
    <property type="entry name" value="YjgF-like"/>
    <property type="match status" value="1"/>
</dbReference>
<dbReference type="InterPro" id="IPR035959">
    <property type="entry name" value="RutC-like_sf"/>
</dbReference>